<accession>A0ACC2XUZ9</accession>
<dbReference type="Proteomes" id="UP001234202">
    <property type="component" value="Unassembled WGS sequence"/>
</dbReference>
<proteinExistence type="predicted"/>
<reference evidence="1" key="1">
    <citation type="submission" date="2023-04" db="EMBL/GenBank/DDBJ databases">
        <title>Draft Genome sequencing of Naganishia species isolated from polar environments using Oxford Nanopore Technology.</title>
        <authorList>
            <person name="Leo P."/>
            <person name="Venkateswaran K."/>
        </authorList>
    </citation>
    <scope>NUCLEOTIDE SEQUENCE</scope>
    <source>
        <strain evidence="1">DBVPG 5303</strain>
    </source>
</reference>
<protein>
    <submittedName>
        <fullName evidence="1">Uncharacterized protein</fullName>
    </submittedName>
</protein>
<evidence type="ECO:0000313" key="2">
    <source>
        <dbReference type="Proteomes" id="UP001234202"/>
    </source>
</evidence>
<comment type="caution">
    <text evidence="1">The sequence shown here is derived from an EMBL/GenBank/DDBJ whole genome shotgun (WGS) entry which is preliminary data.</text>
</comment>
<organism evidence="1 2">
    <name type="scientific">Naganishia onofrii</name>
    <dbReference type="NCBI Taxonomy" id="1851511"/>
    <lineage>
        <taxon>Eukaryota</taxon>
        <taxon>Fungi</taxon>
        <taxon>Dikarya</taxon>
        <taxon>Basidiomycota</taxon>
        <taxon>Agaricomycotina</taxon>
        <taxon>Tremellomycetes</taxon>
        <taxon>Filobasidiales</taxon>
        <taxon>Filobasidiaceae</taxon>
        <taxon>Naganishia</taxon>
    </lineage>
</organism>
<name>A0ACC2XUZ9_9TREE</name>
<dbReference type="EMBL" id="JASBWV010000004">
    <property type="protein sequence ID" value="KAJ9126851.1"/>
    <property type="molecule type" value="Genomic_DNA"/>
</dbReference>
<sequence length="94" mass="10427">MSNIRVIASYYTQITLARLTELLDLPPDAAERTLCKLVTDKTVKAKIDRPAGIVNFKQKQTADQTLNEWSGDLGKMLGLIEKTSHLINKVSLNG</sequence>
<gene>
    <name evidence="1" type="ORF">QFC24_001885</name>
</gene>
<evidence type="ECO:0000313" key="1">
    <source>
        <dbReference type="EMBL" id="KAJ9126851.1"/>
    </source>
</evidence>
<keyword evidence="2" id="KW-1185">Reference proteome</keyword>